<comment type="caution">
    <text evidence="1">The sequence shown here is derived from an EMBL/GenBank/DDBJ whole genome shotgun (WGS) entry which is preliminary data.</text>
</comment>
<dbReference type="Proteomes" id="UP001233999">
    <property type="component" value="Unassembled WGS sequence"/>
</dbReference>
<sequence>NLHYELPIKLAQEILFDTPRFNSRSGNSVVQVRFPTEVKNVRFKLMISISLNPSHQREEAISHIILSNNDNSKHKIMLH</sequence>
<feature type="non-terminal residue" evidence="1">
    <location>
        <position position="1"/>
    </location>
</feature>
<reference evidence="1" key="2">
    <citation type="submission" date="2023-05" db="EMBL/GenBank/DDBJ databases">
        <authorList>
            <person name="Fouks B."/>
        </authorList>
    </citation>
    <scope>NUCLEOTIDE SEQUENCE</scope>
    <source>
        <strain evidence="1">Stay&amp;Tobe</strain>
        <tissue evidence="1">Testes</tissue>
    </source>
</reference>
<evidence type="ECO:0000313" key="2">
    <source>
        <dbReference type="Proteomes" id="UP001233999"/>
    </source>
</evidence>
<keyword evidence="2" id="KW-1185">Reference proteome</keyword>
<accession>A0AAD8EM80</accession>
<evidence type="ECO:0000313" key="1">
    <source>
        <dbReference type="EMBL" id="KAJ9594687.1"/>
    </source>
</evidence>
<feature type="non-terminal residue" evidence="1">
    <location>
        <position position="79"/>
    </location>
</feature>
<reference evidence="1" key="1">
    <citation type="journal article" date="2023" name="IScience">
        <title>Live-bearing cockroach genome reveals convergent evolutionary mechanisms linked to viviparity in insects and beyond.</title>
        <authorList>
            <person name="Fouks B."/>
            <person name="Harrison M.C."/>
            <person name="Mikhailova A.A."/>
            <person name="Marchal E."/>
            <person name="English S."/>
            <person name="Carruthers M."/>
            <person name="Jennings E.C."/>
            <person name="Chiamaka E.L."/>
            <person name="Frigard R.A."/>
            <person name="Pippel M."/>
            <person name="Attardo G.M."/>
            <person name="Benoit J.B."/>
            <person name="Bornberg-Bauer E."/>
            <person name="Tobe S.S."/>
        </authorList>
    </citation>
    <scope>NUCLEOTIDE SEQUENCE</scope>
    <source>
        <strain evidence="1">Stay&amp;Tobe</strain>
    </source>
</reference>
<dbReference type="EMBL" id="JASPKZ010002725">
    <property type="protein sequence ID" value="KAJ9594687.1"/>
    <property type="molecule type" value="Genomic_DNA"/>
</dbReference>
<organism evidence="1 2">
    <name type="scientific">Diploptera punctata</name>
    <name type="common">Pacific beetle cockroach</name>
    <dbReference type="NCBI Taxonomy" id="6984"/>
    <lineage>
        <taxon>Eukaryota</taxon>
        <taxon>Metazoa</taxon>
        <taxon>Ecdysozoa</taxon>
        <taxon>Arthropoda</taxon>
        <taxon>Hexapoda</taxon>
        <taxon>Insecta</taxon>
        <taxon>Pterygota</taxon>
        <taxon>Neoptera</taxon>
        <taxon>Polyneoptera</taxon>
        <taxon>Dictyoptera</taxon>
        <taxon>Blattodea</taxon>
        <taxon>Blaberoidea</taxon>
        <taxon>Blaberidae</taxon>
        <taxon>Diplopterinae</taxon>
        <taxon>Diploptera</taxon>
    </lineage>
</organism>
<name>A0AAD8EM80_DIPPU</name>
<proteinExistence type="predicted"/>
<gene>
    <name evidence="1" type="ORF">L9F63_014021</name>
</gene>
<protein>
    <submittedName>
        <fullName evidence="1">Uncharacterized protein</fullName>
    </submittedName>
</protein>
<dbReference type="AlphaFoldDB" id="A0AAD8EM80"/>